<dbReference type="Pfam" id="PF05837">
    <property type="entry name" value="CENP-H"/>
    <property type="match status" value="1"/>
</dbReference>
<keyword evidence="3" id="KW-0158">Chromosome</keyword>
<keyword evidence="4" id="KW-0995">Kinetochore</keyword>
<dbReference type="AlphaFoldDB" id="A0AAI8VXZ4"/>
<dbReference type="InterPro" id="IPR008426">
    <property type="entry name" value="CENP-H_C"/>
</dbReference>
<dbReference type="GO" id="GO:0051382">
    <property type="term" value="P:kinetochore assembly"/>
    <property type="evidence" value="ECO:0007669"/>
    <property type="project" value="InterPro"/>
</dbReference>
<dbReference type="InterPro" id="IPR040034">
    <property type="entry name" value="CENP-H"/>
</dbReference>
<dbReference type="GO" id="GO:0007052">
    <property type="term" value="P:mitotic spindle organization"/>
    <property type="evidence" value="ECO:0007669"/>
    <property type="project" value="TreeGrafter"/>
</dbReference>
<evidence type="ECO:0000256" key="7">
    <source>
        <dbReference type="ARBA" id="ARBA00025735"/>
    </source>
</evidence>
<evidence type="ECO:0000256" key="4">
    <source>
        <dbReference type="ARBA" id="ARBA00022838"/>
    </source>
</evidence>
<feature type="domain" description="Centromere protein H C-terminal" evidence="9">
    <location>
        <begin position="20"/>
        <end position="222"/>
    </location>
</feature>
<dbReference type="GO" id="GO:0000776">
    <property type="term" value="C:kinetochore"/>
    <property type="evidence" value="ECO:0007669"/>
    <property type="project" value="UniProtKB-KW"/>
</dbReference>
<dbReference type="EMBL" id="CAUWAG010000020">
    <property type="protein sequence ID" value="CAJ2513132.1"/>
    <property type="molecule type" value="Genomic_DNA"/>
</dbReference>
<keyword evidence="11" id="KW-1185">Reference proteome</keyword>
<keyword evidence="8" id="KW-0175">Coiled coil</keyword>
<evidence type="ECO:0000256" key="8">
    <source>
        <dbReference type="SAM" id="Coils"/>
    </source>
</evidence>
<protein>
    <submittedName>
        <fullName evidence="10">Uu.00g012510.m01.CDS01</fullName>
    </submittedName>
</protein>
<keyword evidence="5" id="KW-0539">Nucleus</keyword>
<proteinExistence type="inferred from homology"/>
<evidence type="ECO:0000313" key="10">
    <source>
        <dbReference type="EMBL" id="CAJ2513132.1"/>
    </source>
</evidence>
<evidence type="ECO:0000259" key="9">
    <source>
        <dbReference type="Pfam" id="PF05837"/>
    </source>
</evidence>
<evidence type="ECO:0000256" key="1">
    <source>
        <dbReference type="ARBA" id="ARBA00004123"/>
    </source>
</evidence>
<evidence type="ECO:0000313" key="11">
    <source>
        <dbReference type="Proteomes" id="UP001295740"/>
    </source>
</evidence>
<evidence type="ECO:0000256" key="5">
    <source>
        <dbReference type="ARBA" id="ARBA00023242"/>
    </source>
</evidence>
<comment type="caution">
    <text evidence="10">The sequence shown here is derived from an EMBL/GenBank/DDBJ whole genome shotgun (WGS) entry which is preliminary data.</text>
</comment>
<evidence type="ECO:0000256" key="6">
    <source>
        <dbReference type="ARBA" id="ARBA00023328"/>
    </source>
</evidence>
<feature type="coiled-coil region" evidence="8">
    <location>
        <begin position="14"/>
        <end position="41"/>
    </location>
</feature>
<dbReference type="GO" id="GO:0043515">
    <property type="term" value="F:kinetochore binding"/>
    <property type="evidence" value="ECO:0007669"/>
    <property type="project" value="TreeGrafter"/>
</dbReference>
<reference evidence="10" key="1">
    <citation type="submission" date="2023-10" db="EMBL/GenBank/DDBJ databases">
        <authorList>
            <person name="Hackl T."/>
        </authorList>
    </citation>
    <scope>NUCLEOTIDE SEQUENCE</scope>
</reference>
<comment type="subcellular location">
    <subcellularLocation>
        <location evidence="2">Chromosome</location>
        <location evidence="2">Centromere</location>
        <location evidence="2">Kinetochore</location>
    </subcellularLocation>
    <subcellularLocation>
        <location evidence="1">Nucleus</location>
    </subcellularLocation>
</comment>
<evidence type="ECO:0000256" key="3">
    <source>
        <dbReference type="ARBA" id="ARBA00022454"/>
    </source>
</evidence>
<sequence length="227" mass="24841">MADQDPEAPIPLRLSDDEKRVLELHDRLQQLQLEIAIITAQKNYVPDPDSERSRDAAEKQVLESRALYVLRNDKVEGAMIARPILQAAHNGTRASPVERDLLPHLHARDKTTTALAQQASAHRALQDALFATEASNQRLARENVHLATQMLALAEQTAHPGGEASALDPDSELRAEMAALEDEVRAGRRKWRVLKGTASAVVAGSGVDWARDAELRGMVMDGEGDGI</sequence>
<gene>
    <name evidence="10" type="ORF">KHLLAP_LOCUS13600</name>
</gene>
<keyword evidence="6" id="KW-0137">Centromere</keyword>
<comment type="similarity">
    <text evidence="7">Belongs to the CENP-H/MCM16 family.</text>
</comment>
<name>A0AAI8VXZ4_9PEZI</name>
<dbReference type="Proteomes" id="UP001295740">
    <property type="component" value="Unassembled WGS sequence"/>
</dbReference>
<organism evidence="10 11">
    <name type="scientific">Anthostomella pinea</name>
    <dbReference type="NCBI Taxonomy" id="933095"/>
    <lineage>
        <taxon>Eukaryota</taxon>
        <taxon>Fungi</taxon>
        <taxon>Dikarya</taxon>
        <taxon>Ascomycota</taxon>
        <taxon>Pezizomycotina</taxon>
        <taxon>Sordariomycetes</taxon>
        <taxon>Xylariomycetidae</taxon>
        <taxon>Xylariales</taxon>
        <taxon>Xylariaceae</taxon>
        <taxon>Anthostomella</taxon>
    </lineage>
</organism>
<evidence type="ECO:0000256" key="2">
    <source>
        <dbReference type="ARBA" id="ARBA00004629"/>
    </source>
</evidence>
<dbReference type="PANTHER" id="PTHR48122">
    <property type="entry name" value="CENTROMERE PROTEIN H"/>
    <property type="match status" value="1"/>
</dbReference>
<dbReference type="GO" id="GO:0005634">
    <property type="term" value="C:nucleus"/>
    <property type="evidence" value="ECO:0007669"/>
    <property type="project" value="UniProtKB-SubCell"/>
</dbReference>
<dbReference type="GO" id="GO:0007059">
    <property type="term" value="P:chromosome segregation"/>
    <property type="evidence" value="ECO:0007669"/>
    <property type="project" value="TreeGrafter"/>
</dbReference>
<dbReference type="PANTHER" id="PTHR48122:SF1">
    <property type="entry name" value="CENTROMERE PROTEIN H"/>
    <property type="match status" value="1"/>
</dbReference>
<accession>A0AAI8VXZ4</accession>